<dbReference type="FunFam" id="3.20.20.70:FF:000071">
    <property type="entry name" value="Hydroxymethylglutaryl-CoA lyase"/>
    <property type="match status" value="1"/>
</dbReference>
<dbReference type="GO" id="GO:0046951">
    <property type="term" value="P:ketone body biosynthetic process"/>
    <property type="evidence" value="ECO:0007669"/>
    <property type="project" value="TreeGrafter"/>
</dbReference>
<organism evidence="5 6">
    <name type="scientific">Halobacteriovorax marinus</name>
    <dbReference type="NCBI Taxonomy" id="97084"/>
    <lineage>
        <taxon>Bacteria</taxon>
        <taxon>Pseudomonadati</taxon>
        <taxon>Bdellovibrionota</taxon>
        <taxon>Bacteriovoracia</taxon>
        <taxon>Bacteriovoracales</taxon>
        <taxon>Halobacteriovoraceae</taxon>
        <taxon>Halobacteriovorax</taxon>
    </lineage>
</organism>
<dbReference type="GO" id="GO:0004419">
    <property type="term" value="F:hydroxymethylglutaryl-CoA lyase activity"/>
    <property type="evidence" value="ECO:0007669"/>
    <property type="project" value="TreeGrafter"/>
</dbReference>
<dbReference type="InterPro" id="IPR000891">
    <property type="entry name" value="PYR_CT"/>
</dbReference>
<dbReference type="CDD" id="cd07938">
    <property type="entry name" value="DRE_TIM_HMGL"/>
    <property type="match status" value="1"/>
</dbReference>
<name>A0A1Y5F9M3_9BACT</name>
<dbReference type="PROSITE" id="PS50991">
    <property type="entry name" value="PYR_CT"/>
    <property type="match status" value="1"/>
</dbReference>
<protein>
    <submittedName>
        <fullName evidence="5">Hydroxymethylglutaryl-CoA lyase</fullName>
    </submittedName>
</protein>
<evidence type="ECO:0000313" key="6">
    <source>
        <dbReference type="Proteomes" id="UP000196531"/>
    </source>
</evidence>
<evidence type="ECO:0000256" key="3">
    <source>
        <dbReference type="ARBA" id="ARBA00023239"/>
    </source>
</evidence>
<dbReference type="GO" id="GO:0046872">
    <property type="term" value="F:metal ion binding"/>
    <property type="evidence" value="ECO:0007669"/>
    <property type="project" value="UniProtKB-KW"/>
</dbReference>
<dbReference type="AlphaFoldDB" id="A0A1Y5F9M3"/>
<keyword evidence="2" id="KW-0479">Metal-binding</keyword>
<dbReference type="NCBIfam" id="NF004283">
    <property type="entry name" value="PRK05692.1"/>
    <property type="match status" value="1"/>
</dbReference>
<dbReference type="Proteomes" id="UP000196531">
    <property type="component" value="Unassembled WGS sequence"/>
</dbReference>
<sequence>MFKNLPKDVRIIEVGPRDGLQNEKVVLSTEDKVQFIDKLVVAGLKSIEVTSFVRADKIPQMSDAKELFATISKKEYFNDIHAPCLVPNLKGMQIAIEQGVKEVAIFTATSDTFNKKNINATLAESLKRFEPVVALANKHNMKIRGYVSTVFGCPYEGETSVDALLSTIATLKDFGCYEVSLGDTIGVGNPLQTKNILERVFKTFSAKDIALHFHDTRGMALANILAALELGALNFDASAAGLGGCPYAKGATGNVATEDVVHMFESMGINTGVDMKKLAASSQFILNKLNKETPSKYLKAFLSTGI</sequence>
<dbReference type="InterPro" id="IPR043594">
    <property type="entry name" value="HMGL"/>
</dbReference>
<accession>A0A1Y5F9M3</accession>
<evidence type="ECO:0000256" key="2">
    <source>
        <dbReference type="ARBA" id="ARBA00022723"/>
    </source>
</evidence>
<gene>
    <name evidence="5" type="ORF">A9Q84_06485</name>
</gene>
<proteinExistence type="inferred from homology"/>
<dbReference type="EMBL" id="MAAO01000005">
    <property type="protein sequence ID" value="OUR97841.1"/>
    <property type="molecule type" value="Genomic_DNA"/>
</dbReference>
<dbReference type="Pfam" id="PF00682">
    <property type="entry name" value="HMGL-like"/>
    <property type="match status" value="1"/>
</dbReference>
<evidence type="ECO:0000256" key="1">
    <source>
        <dbReference type="ARBA" id="ARBA00009405"/>
    </source>
</evidence>
<comment type="caution">
    <text evidence="5">The sequence shown here is derived from an EMBL/GenBank/DDBJ whole genome shotgun (WGS) entry which is preliminary data.</text>
</comment>
<evidence type="ECO:0000259" key="4">
    <source>
        <dbReference type="PROSITE" id="PS50991"/>
    </source>
</evidence>
<comment type="similarity">
    <text evidence="1">Belongs to the HMG-CoA lyase family.</text>
</comment>
<reference evidence="6" key="1">
    <citation type="journal article" date="2017" name="Proc. Natl. Acad. Sci. U.S.A.">
        <title>Simulation of Deepwater Horizon oil plume reveals substrate specialization within a complex community of hydrocarbon-degraders.</title>
        <authorList>
            <person name="Hu P."/>
            <person name="Dubinsky E.A."/>
            <person name="Probst A.J."/>
            <person name="Wang J."/>
            <person name="Sieber C.M.K."/>
            <person name="Tom L.M."/>
            <person name="Gardinali P."/>
            <person name="Banfield J.F."/>
            <person name="Atlas R.M."/>
            <person name="Andersen G.L."/>
        </authorList>
    </citation>
    <scope>NUCLEOTIDE SEQUENCE [LARGE SCALE GENOMIC DNA]</scope>
</reference>
<dbReference type="PANTHER" id="PTHR42738">
    <property type="entry name" value="HYDROXYMETHYLGLUTARYL-COA LYASE"/>
    <property type="match status" value="1"/>
</dbReference>
<dbReference type="SUPFAM" id="SSF51569">
    <property type="entry name" value="Aldolase"/>
    <property type="match status" value="1"/>
</dbReference>
<dbReference type="InterPro" id="IPR013785">
    <property type="entry name" value="Aldolase_TIM"/>
</dbReference>
<dbReference type="GO" id="GO:0006552">
    <property type="term" value="P:L-leucine catabolic process"/>
    <property type="evidence" value="ECO:0007669"/>
    <property type="project" value="TreeGrafter"/>
</dbReference>
<keyword evidence="3 5" id="KW-0456">Lyase</keyword>
<dbReference type="PANTHER" id="PTHR42738:SF7">
    <property type="entry name" value="HYDROXYMETHYLGLUTARYL-COA LYASE"/>
    <property type="match status" value="1"/>
</dbReference>
<evidence type="ECO:0000313" key="5">
    <source>
        <dbReference type="EMBL" id="OUR97841.1"/>
    </source>
</evidence>
<dbReference type="Gene3D" id="3.20.20.70">
    <property type="entry name" value="Aldolase class I"/>
    <property type="match status" value="1"/>
</dbReference>
<feature type="domain" description="Pyruvate carboxyltransferase" evidence="4">
    <location>
        <begin position="9"/>
        <end position="279"/>
    </location>
</feature>